<proteinExistence type="predicted"/>
<dbReference type="Proteomes" id="UP001207228">
    <property type="component" value="Unassembled WGS sequence"/>
</dbReference>
<protein>
    <submittedName>
        <fullName evidence="2">Methyltransferase domain-containing protein</fullName>
    </submittedName>
</protein>
<keyword evidence="3" id="KW-1185">Reference proteome</keyword>
<sequence length="245" mass="27845">MKSFIKQHTPSVGLRWLHKSGLYKRFVPPVGKVDVGDFLRQTPFSKRFGYDRGGPVDRYYIENFLQKEAPHIKGNTLEIGDNEYTMQYGGSKVSKSDILHIDDSNPKATYVGDLSHAPHIPSNHFDCIVLTQTLHLIYDFKGALQTCHRILKPGGTLLLTSPGITPIDQGIWKDTWYWSFTDKSLSRLFTENFLDAEVEVRTFGNVYTATAFLYGMGLGEVPKPQLDFQDPHYQVIITVKAVKHH</sequence>
<dbReference type="GO" id="GO:0008168">
    <property type="term" value="F:methyltransferase activity"/>
    <property type="evidence" value="ECO:0007669"/>
    <property type="project" value="UniProtKB-KW"/>
</dbReference>
<dbReference type="CDD" id="cd02440">
    <property type="entry name" value="AdoMet_MTases"/>
    <property type="match status" value="1"/>
</dbReference>
<organism evidence="2 3">
    <name type="scientific">Pontibacter anaerobius</name>
    <dbReference type="NCBI Taxonomy" id="2993940"/>
    <lineage>
        <taxon>Bacteria</taxon>
        <taxon>Pseudomonadati</taxon>
        <taxon>Bacteroidota</taxon>
        <taxon>Cytophagia</taxon>
        <taxon>Cytophagales</taxon>
        <taxon>Hymenobacteraceae</taxon>
        <taxon>Pontibacter</taxon>
    </lineage>
</organism>
<dbReference type="EMBL" id="JAPFQO010000005">
    <property type="protein sequence ID" value="MCX2740006.1"/>
    <property type="molecule type" value="Genomic_DNA"/>
</dbReference>
<evidence type="ECO:0000259" key="1">
    <source>
        <dbReference type="Pfam" id="PF08241"/>
    </source>
</evidence>
<dbReference type="GO" id="GO:0032259">
    <property type="term" value="P:methylation"/>
    <property type="evidence" value="ECO:0007669"/>
    <property type="project" value="UniProtKB-KW"/>
</dbReference>
<accession>A0ABT3RDS7</accession>
<dbReference type="RefSeq" id="WP_266052074.1">
    <property type="nucleotide sequence ID" value="NZ_JAPFQO010000005.1"/>
</dbReference>
<evidence type="ECO:0000313" key="3">
    <source>
        <dbReference type="Proteomes" id="UP001207228"/>
    </source>
</evidence>
<reference evidence="2 3" key="1">
    <citation type="submission" date="2022-11" db="EMBL/GenBank/DDBJ databases">
        <title>The characterization of three novel Bacteroidetes species and genomic analysis of their roles in tidal elemental geochemical cycles.</title>
        <authorList>
            <person name="Ma K.-J."/>
        </authorList>
    </citation>
    <scope>NUCLEOTIDE SEQUENCE [LARGE SCALE GENOMIC DNA]</scope>
    <source>
        <strain evidence="2 3">M82</strain>
    </source>
</reference>
<dbReference type="Gene3D" id="3.40.50.150">
    <property type="entry name" value="Vaccinia Virus protein VP39"/>
    <property type="match status" value="1"/>
</dbReference>
<name>A0ABT3RDS7_9BACT</name>
<keyword evidence="2" id="KW-0489">Methyltransferase</keyword>
<comment type="caution">
    <text evidence="2">The sequence shown here is derived from an EMBL/GenBank/DDBJ whole genome shotgun (WGS) entry which is preliminary data.</text>
</comment>
<dbReference type="Pfam" id="PF08241">
    <property type="entry name" value="Methyltransf_11"/>
    <property type="match status" value="1"/>
</dbReference>
<dbReference type="InterPro" id="IPR029063">
    <property type="entry name" value="SAM-dependent_MTases_sf"/>
</dbReference>
<keyword evidence="2" id="KW-0808">Transferase</keyword>
<dbReference type="SUPFAM" id="SSF53335">
    <property type="entry name" value="S-adenosyl-L-methionine-dependent methyltransferases"/>
    <property type="match status" value="1"/>
</dbReference>
<feature type="domain" description="Methyltransferase type 11" evidence="1">
    <location>
        <begin position="109"/>
        <end position="158"/>
    </location>
</feature>
<dbReference type="InterPro" id="IPR013216">
    <property type="entry name" value="Methyltransf_11"/>
</dbReference>
<gene>
    <name evidence="2" type="ORF">OO017_08625</name>
</gene>
<evidence type="ECO:0000313" key="2">
    <source>
        <dbReference type="EMBL" id="MCX2740006.1"/>
    </source>
</evidence>